<dbReference type="Gene3D" id="3.30.390.10">
    <property type="entry name" value="Enolase-like, N-terminal domain"/>
    <property type="match status" value="1"/>
</dbReference>
<evidence type="ECO:0000259" key="3">
    <source>
        <dbReference type="SMART" id="SM00922"/>
    </source>
</evidence>
<name>A0A2T6B7U5_9RHOB</name>
<dbReference type="RefSeq" id="WP_107974593.1">
    <property type="nucleotide sequence ID" value="NZ_BMEZ01000002.1"/>
</dbReference>
<dbReference type="SUPFAM" id="SSF54826">
    <property type="entry name" value="Enolase N-terminal domain-like"/>
    <property type="match status" value="1"/>
</dbReference>
<dbReference type="InterPro" id="IPR029017">
    <property type="entry name" value="Enolase-like_N"/>
</dbReference>
<gene>
    <name evidence="4" type="ORF">C8N44_102168</name>
</gene>
<dbReference type="SMART" id="SM00922">
    <property type="entry name" value="MR_MLE"/>
    <property type="match status" value="1"/>
</dbReference>
<dbReference type="SUPFAM" id="SSF51604">
    <property type="entry name" value="Enolase C-terminal domain-like"/>
    <property type="match status" value="1"/>
</dbReference>
<dbReference type="Pfam" id="PF13378">
    <property type="entry name" value="MR_MLE_C"/>
    <property type="match status" value="1"/>
</dbReference>
<dbReference type="CDD" id="cd03316">
    <property type="entry name" value="MR_like"/>
    <property type="match status" value="1"/>
</dbReference>
<sequence length="430" mass="46771">MKLQDCEVIVTAPPAPGWGGRYWILVKLTTNDGITGWGECYAASVGPEAMRAVIADVFDRHMQGESPERIEMMFRRAYSSGFTQRPDLTVMGAFSGLEIACWDILGKARDRPVHALLGGRMNDRIRAYTYLYPMAHHEIGTFWNSPQMAAEAAAEAVKDGWTAVKFDPAGPYTLRGGHQPAMRDIERSVAFCRAVREAVGDHADMLFGTHGQFSVPGAIRLGQAIAPYGPLWYEEPIPPDNPLDFQQVAERQPVPVATGERLTTRAEFATLLRTGGAHILQPALGRAGGIWEGRKIAALAESFGAEIAPHLYAGPVEWAANLQLAAAIPNLLLAETIDTPFHEALINHNLRVEGGYIEVPDTPGLGIEVDEALARAHPYDGAALHLQMQEAPCNYSEENIFAGGAPPPEKPLPTSTQTGPSRADDREPIR</sequence>
<keyword evidence="5" id="KW-1185">Reference proteome</keyword>
<evidence type="ECO:0000256" key="2">
    <source>
        <dbReference type="SAM" id="MobiDB-lite"/>
    </source>
</evidence>
<organism evidence="4 5">
    <name type="scientific">Allosediminivita pacifica</name>
    <dbReference type="NCBI Taxonomy" id="1267769"/>
    <lineage>
        <taxon>Bacteria</taxon>
        <taxon>Pseudomonadati</taxon>
        <taxon>Pseudomonadota</taxon>
        <taxon>Alphaproteobacteria</taxon>
        <taxon>Rhodobacterales</taxon>
        <taxon>Paracoccaceae</taxon>
        <taxon>Allosediminivita</taxon>
    </lineage>
</organism>
<keyword evidence="1" id="KW-0456">Lyase</keyword>
<dbReference type="Pfam" id="PF02746">
    <property type="entry name" value="MR_MLE_N"/>
    <property type="match status" value="1"/>
</dbReference>
<comment type="caution">
    <text evidence="4">The sequence shown here is derived from an EMBL/GenBank/DDBJ whole genome shotgun (WGS) entry which is preliminary data.</text>
</comment>
<dbReference type="InterPro" id="IPR034593">
    <property type="entry name" value="DgoD-like"/>
</dbReference>
<evidence type="ECO:0000256" key="1">
    <source>
        <dbReference type="ARBA" id="ARBA00023239"/>
    </source>
</evidence>
<dbReference type="Gene3D" id="3.20.20.120">
    <property type="entry name" value="Enolase-like C-terminal domain"/>
    <property type="match status" value="1"/>
</dbReference>
<feature type="domain" description="Mandelate racemase/muconate lactonizing enzyme C-terminal" evidence="3">
    <location>
        <begin position="146"/>
        <end position="255"/>
    </location>
</feature>
<reference evidence="4 5" key="1">
    <citation type="submission" date="2018-04" db="EMBL/GenBank/DDBJ databases">
        <title>Genomic Encyclopedia of Archaeal and Bacterial Type Strains, Phase II (KMG-II): from individual species to whole genera.</title>
        <authorList>
            <person name="Goeker M."/>
        </authorList>
    </citation>
    <scope>NUCLEOTIDE SEQUENCE [LARGE SCALE GENOMIC DNA]</scope>
    <source>
        <strain evidence="4 5">DSM 29329</strain>
    </source>
</reference>
<protein>
    <submittedName>
        <fullName evidence="4">L-alanine-DL-glutamate epimerase-like enolase superfamily enzyme</fullName>
    </submittedName>
</protein>
<evidence type="ECO:0000313" key="4">
    <source>
        <dbReference type="EMBL" id="PTX52123.1"/>
    </source>
</evidence>
<dbReference type="InterPro" id="IPR013341">
    <property type="entry name" value="Mandelate_racemase_N_dom"/>
</dbReference>
<dbReference type="EMBL" id="QBKN01000002">
    <property type="protein sequence ID" value="PTX52123.1"/>
    <property type="molecule type" value="Genomic_DNA"/>
</dbReference>
<dbReference type="Proteomes" id="UP000244069">
    <property type="component" value="Unassembled WGS sequence"/>
</dbReference>
<proteinExistence type="predicted"/>
<dbReference type="InterPro" id="IPR029065">
    <property type="entry name" value="Enolase_C-like"/>
</dbReference>
<evidence type="ECO:0000313" key="5">
    <source>
        <dbReference type="Proteomes" id="UP000244069"/>
    </source>
</evidence>
<dbReference type="PANTHER" id="PTHR48080">
    <property type="entry name" value="D-GALACTONATE DEHYDRATASE-RELATED"/>
    <property type="match status" value="1"/>
</dbReference>
<dbReference type="OrthoDB" id="9802699at2"/>
<dbReference type="PANTHER" id="PTHR48080:SF2">
    <property type="entry name" value="D-GALACTONATE DEHYDRATASE"/>
    <property type="match status" value="1"/>
</dbReference>
<dbReference type="InterPro" id="IPR013342">
    <property type="entry name" value="Mandelate_racemase_C"/>
</dbReference>
<dbReference type="AlphaFoldDB" id="A0A2T6B7U5"/>
<feature type="region of interest" description="Disordered" evidence="2">
    <location>
        <begin position="397"/>
        <end position="430"/>
    </location>
</feature>
<dbReference type="GO" id="GO:0016829">
    <property type="term" value="F:lyase activity"/>
    <property type="evidence" value="ECO:0007669"/>
    <property type="project" value="UniProtKB-KW"/>
</dbReference>
<accession>A0A2T6B7U5</accession>
<dbReference type="InterPro" id="IPR036849">
    <property type="entry name" value="Enolase-like_C_sf"/>
</dbReference>